<sequence>MIRFRKTLMVLLTILLVIPTFSLKPEEASAAATFIRPSEGTVTSGFGPRWGSMHYGVDIAKSGTVPVVASAPGTVIFAGQAGTYGNVVYVRHQINGVSYVTVYAHLRSISVRVNDVVSQGQRLGYMGETGNAQGQHVHFELHKGTSTWNRAYAVDPMDYFDKNIVPVEEGSFRLLTGTFSTVASQQEAAERLRQATGWTVYTVNENGLRLKTGTFTTRASVEAGQRLITQQFGWVSYIKQEYFRLLTGTFNSTAEQNAAYERLRNDTGWTVYKVNENGLRLKTGTFKTRTAVEQAQQLVTNDYGWITYIQVEEQ</sequence>
<dbReference type="PANTHER" id="PTHR21666:SF270">
    <property type="entry name" value="MUREIN HYDROLASE ACTIVATOR ENVC"/>
    <property type="match status" value="1"/>
</dbReference>
<dbReference type="InterPro" id="IPR016047">
    <property type="entry name" value="M23ase_b-sheet_dom"/>
</dbReference>
<evidence type="ECO:0000259" key="1">
    <source>
        <dbReference type="Pfam" id="PF01551"/>
    </source>
</evidence>
<gene>
    <name evidence="2" type="ORF">J43TS3_20530</name>
</gene>
<dbReference type="Proteomes" id="UP000676917">
    <property type="component" value="Unassembled WGS sequence"/>
</dbReference>
<dbReference type="EMBL" id="BORP01000003">
    <property type="protein sequence ID" value="GIO27442.1"/>
    <property type="molecule type" value="Genomic_DNA"/>
</dbReference>
<dbReference type="GO" id="GO:0004222">
    <property type="term" value="F:metalloendopeptidase activity"/>
    <property type="evidence" value="ECO:0007669"/>
    <property type="project" value="TreeGrafter"/>
</dbReference>
<dbReference type="Gene3D" id="2.70.70.10">
    <property type="entry name" value="Glucose Permease (Domain IIA)"/>
    <property type="match status" value="1"/>
</dbReference>
<dbReference type="InterPro" id="IPR050570">
    <property type="entry name" value="Cell_wall_metabolism_enzyme"/>
</dbReference>
<name>A0A919XAM1_9BACI</name>
<evidence type="ECO:0000313" key="2">
    <source>
        <dbReference type="EMBL" id="GIO27442.1"/>
    </source>
</evidence>
<accession>A0A919XAM1</accession>
<keyword evidence="3" id="KW-1185">Reference proteome</keyword>
<dbReference type="AlphaFoldDB" id="A0A919XAM1"/>
<dbReference type="Pfam" id="PF01551">
    <property type="entry name" value="Peptidase_M23"/>
    <property type="match status" value="1"/>
</dbReference>
<reference evidence="2" key="1">
    <citation type="submission" date="2021-03" db="EMBL/GenBank/DDBJ databases">
        <title>Antimicrobial resistance genes in bacteria isolated from Japanese honey, and their potential for conferring macrolide and lincosamide resistance in the American foulbrood pathogen Paenibacillus larvae.</title>
        <authorList>
            <person name="Okamoto M."/>
            <person name="Kumagai M."/>
            <person name="Kanamori H."/>
            <person name="Takamatsu D."/>
        </authorList>
    </citation>
    <scope>NUCLEOTIDE SEQUENCE</scope>
    <source>
        <strain evidence="2">J43TS3</strain>
    </source>
</reference>
<dbReference type="PANTHER" id="PTHR21666">
    <property type="entry name" value="PEPTIDASE-RELATED"/>
    <property type="match status" value="1"/>
</dbReference>
<evidence type="ECO:0000313" key="3">
    <source>
        <dbReference type="Proteomes" id="UP000676917"/>
    </source>
</evidence>
<proteinExistence type="predicted"/>
<feature type="domain" description="M23ase beta-sheet core" evidence="1">
    <location>
        <begin position="53"/>
        <end position="146"/>
    </location>
</feature>
<dbReference type="InterPro" id="IPR011055">
    <property type="entry name" value="Dup_hybrid_motif"/>
</dbReference>
<dbReference type="SUPFAM" id="SSF51261">
    <property type="entry name" value="Duplicated hybrid motif"/>
    <property type="match status" value="1"/>
</dbReference>
<comment type="caution">
    <text evidence="2">The sequence shown here is derived from an EMBL/GenBank/DDBJ whole genome shotgun (WGS) entry which is preliminary data.</text>
</comment>
<dbReference type="CDD" id="cd12797">
    <property type="entry name" value="M23_peptidase"/>
    <property type="match status" value="1"/>
</dbReference>
<dbReference type="RefSeq" id="WP_212920918.1">
    <property type="nucleotide sequence ID" value="NZ_BORP01000003.1"/>
</dbReference>
<organism evidence="2 3">
    <name type="scientific">Ornithinibacillus bavariensis</name>
    <dbReference type="NCBI Taxonomy" id="545502"/>
    <lineage>
        <taxon>Bacteria</taxon>
        <taxon>Bacillati</taxon>
        <taxon>Bacillota</taxon>
        <taxon>Bacilli</taxon>
        <taxon>Bacillales</taxon>
        <taxon>Bacillaceae</taxon>
        <taxon>Ornithinibacillus</taxon>
    </lineage>
</organism>
<protein>
    <recommendedName>
        <fullName evidence="1">M23ase beta-sheet core domain-containing protein</fullName>
    </recommendedName>
</protein>